<evidence type="ECO:0000256" key="1">
    <source>
        <dbReference type="SAM" id="Phobius"/>
    </source>
</evidence>
<evidence type="ECO:0000313" key="2">
    <source>
        <dbReference type="EMBL" id="CAF9927385.1"/>
    </source>
</evidence>
<keyword evidence="1" id="KW-0812">Transmembrane</keyword>
<dbReference type="AlphaFoldDB" id="A0A8H3INE4"/>
<evidence type="ECO:0000313" key="3">
    <source>
        <dbReference type="Proteomes" id="UP000664534"/>
    </source>
</evidence>
<gene>
    <name evidence="2" type="ORF">IMSHALPRED_007202</name>
</gene>
<dbReference type="OrthoDB" id="5478279at2759"/>
<comment type="caution">
    <text evidence="2">The sequence shown here is derived from an EMBL/GenBank/DDBJ whole genome shotgun (WGS) entry which is preliminary data.</text>
</comment>
<proteinExistence type="predicted"/>
<protein>
    <submittedName>
        <fullName evidence="2">Uncharacterized protein</fullName>
    </submittedName>
</protein>
<feature type="transmembrane region" description="Helical" evidence="1">
    <location>
        <begin position="68"/>
        <end position="88"/>
    </location>
</feature>
<sequence>MASLRAADPATTSIFGGTLIVSQDDIQDTTFLTLDANLVGTVADANGNITQIHEALGYGYHNALSKKFITIPVVAISAIIAYVSVLLAEEKNLISTTDDIEPIRLGISTSDTNALAAANPGILVISRLGSPELVTVTMPKAEAAIATASANVCPDIVSTG</sequence>
<keyword evidence="3" id="KW-1185">Reference proteome</keyword>
<keyword evidence="1" id="KW-0472">Membrane</keyword>
<accession>A0A8H3INE4</accession>
<dbReference type="Proteomes" id="UP000664534">
    <property type="component" value="Unassembled WGS sequence"/>
</dbReference>
<dbReference type="EMBL" id="CAJPDT010000046">
    <property type="protein sequence ID" value="CAF9927385.1"/>
    <property type="molecule type" value="Genomic_DNA"/>
</dbReference>
<keyword evidence="1" id="KW-1133">Transmembrane helix</keyword>
<reference evidence="2" key="1">
    <citation type="submission" date="2021-03" db="EMBL/GenBank/DDBJ databases">
        <authorList>
            <person name="Tagirdzhanova G."/>
        </authorList>
    </citation>
    <scope>NUCLEOTIDE SEQUENCE</scope>
</reference>
<name>A0A8H3INE4_9LECA</name>
<organism evidence="2 3">
    <name type="scientific">Imshaugia aleurites</name>
    <dbReference type="NCBI Taxonomy" id="172621"/>
    <lineage>
        <taxon>Eukaryota</taxon>
        <taxon>Fungi</taxon>
        <taxon>Dikarya</taxon>
        <taxon>Ascomycota</taxon>
        <taxon>Pezizomycotina</taxon>
        <taxon>Lecanoromycetes</taxon>
        <taxon>OSLEUM clade</taxon>
        <taxon>Lecanoromycetidae</taxon>
        <taxon>Lecanorales</taxon>
        <taxon>Lecanorineae</taxon>
        <taxon>Parmeliaceae</taxon>
        <taxon>Imshaugia</taxon>
    </lineage>
</organism>